<feature type="DNA-binding region" description="Homeobox" evidence="3">
    <location>
        <begin position="94"/>
        <end position="149"/>
    </location>
</feature>
<comment type="subcellular location">
    <subcellularLocation>
        <location evidence="3 4">Nucleus</location>
    </subcellularLocation>
</comment>
<feature type="region of interest" description="Disordered" evidence="5">
    <location>
        <begin position="148"/>
        <end position="175"/>
    </location>
</feature>
<accession>A0AAX4JF57</accession>
<evidence type="ECO:0000256" key="5">
    <source>
        <dbReference type="SAM" id="MobiDB-lite"/>
    </source>
</evidence>
<evidence type="ECO:0000313" key="7">
    <source>
        <dbReference type="EMBL" id="WUR04501.1"/>
    </source>
</evidence>
<dbReference type="SUPFAM" id="SSF46689">
    <property type="entry name" value="Homeodomain-like"/>
    <property type="match status" value="1"/>
</dbReference>
<dbReference type="SMART" id="SM00389">
    <property type="entry name" value="HOX"/>
    <property type="match status" value="1"/>
</dbReference>
<dbReference type="Proteomes" id="UP001334084">
    <property type="component" value="Chromosome 9"/>
</dbReference>
<dbReference type="GO" id="GO:0005634">
    <property type="term" value="C:nucleus"/>
    <property type="evidence" value="ECO:0007669"/>
    <property type="project" value="UniProtKB-SubCell"/>
</dbReference>
<dbReference type="CDD" id="cd00086">
    <property type="entry name" value="homeodomain"/>
    <property type="match status" value="1"/>
</dbReference>
<name>A0AAX4JF57_9MICR</name>
<dbReference type="EMBL" id="CP142734">
    <property type="protein sequence ID" value="WUR04501.1"/>
    <property type="molecule type" value="Genomic_DNA"/>
</dbReference>
<dbReference type="InterPro" id="IPR001356">
    <property type="entry name" value="HD"/>
</dbReference>
<evidence type="ECO:0000256" key="3">
    <source>
        <dbReference type="PROSITE-ProRule" id="PRU00108"/>
    </source>
</evidence>
<dbReference type="InterPro" id="IPR009057">
    <property type="entry name" value="Homeodomain-like_sf"/>
</dbReference>
<keyword evidence="1 3" id="KW-0238">DNA-binding</keyword>
<organism evidence="7 8">
    <name type="scientific">Vairimorpha necatrix</name>
    <dbReference type="NCBI Taxonomy" id="6039"/>
    <lineage>
        <taxon>Eukaryota</taxon>
        <taxon>Fungi</taxon>
        <taxon>Fungi incertae sedis</taxon>
        <taxon>Microsporidia</taxon>
        <taxon>Nosematidae</taxon>
        <taxon>Vairimorpha</taxon>
    </lineage>
</organism>
<dbReference type="Pfam" id="PF00046">
    <property type="entry name" value="Homeodomain"/>
    <property type="match status" value="1"/>
</dbReference>
<dbReference type="KEGG" id="vnx:VNE69_09056"/>
<protein>
    <submittedName>
        <fullName evidence="7">Homeobox domain-containing protein 4</fullName>
    </submittedName>
</protein>
<evidence type="ECO:0000256" key="4">
    <source>
        <dbReference type="RuleBase" id="RU000682"/>
    </source>
</evidence>
<dbReference type="PANTHER" id="PTHR24324:SF9">
    <property type="entry name" value="HOMEOBOX DOMAIN-CONTAINING PROTEIN"/>
    <property type="match status" value="1"/>
</dbReference>
<dbReference type="AlphaFoldDB" id="A0AAX4JF57"/>
<dbReference type="RefSeq" id="XP_065330646.1">
    <property type="nucleotide sequence ID" value="XM_065474574.1"/>
</dbReference>
<gene>
    <name evidence="7" type="ORF">VNE69_09056</name>
</gene>
<reference evidence="7" key="1">
    <citation type="journal article" date="2024" name="BMC Genomics">
        <title>Functional annotation of a divergent genome using sequence and structure-based similarity.</title>
        <authorList>
            <person name="Svedberg D."/>
            <person name="Winiger R.R."/>
            <person name="Berg A."/>
            <person name="Sharma H."/>
            <person name="Tellgren-Roth C."/>
            <person name="Debrunner-Vossbrinck B.A."/>
            <person name="Vossbrinck C.R."/>
            <person name="Barandun J."/>
        </authorList>
    </citation>
    <scope>NUCLEOTIDE SEQUENCE</scope>
    <source>
        <strain evidence="7">Illinois isolate</strain>
    </source>
</reference>
<dbReference type="GO" id="GO:0000978">
    <property type="term" value="F:RNA polymerase II cis-regulatory region sequence-specific DNA binding"/>
    <property type="evidence" value="ECO:0007669"/>
    <property type="project" value="TreeGrafter"/>
</dbReference>
<feature type="domain" description="Homeobox" evidence="6">
    <location>
        <begin position="92"/>
        <end position="148"/>
    </location>
</feature>
<evidence type="ECO:0000256" key="1">
    <source>
        <dbReference type="ARBA" id="ARBA00023125"/>
    </source>
</evidence>
<keyword evidence="2 3" id="KW-0371">Homeobox</keyword>
<evidence type="ECO:0000259" key="6">
    <source>
        <dbReference type="PROSITE" id="PS50071"/>
    </source>
</evidence>
<keyword evidence="8" id="KW-1185">Reference proteome</keyword>
<dbReference type="GeneID" id="90542335"/>
<dbReference type="InterPro" id="IPR051000">
    <property type="entry name" value="Homeobox_DNA-bind_prot"/>
</dbReference>
<dbReference type="PANTHER" id="PTHR24324">
    <property type="entry name" value="HOMEOBOX PROTEIN HHEX"/>
    <property type="match status" value="1"/>
</dbReference>
<dbReference type="GO" id="GO:0006357">
    <property type="term" value="P:regulation of transcription by RNA polymerase II"/>
    <property type="evidence" value="ECO:0007669"/>
    <property type="project" value="TreeGrafter"/>
</dbReference>
<dbReference type="PROSITE" id="PS50071">
    <property type="entry name" value="HOMEOBOX_2"/>
    <property type="match status" value="1"/>
</dbReference>
<feature type="compositionally biased region" description="Basic residues" evidence="5">
    <location>
        <begin position="154"/>
        <end position="163"/>
    </location>
</feature>
<evidence type="ECO:0000313" key="8">
    <source>
        <dbReference type="Proteomes" id="UP001334084"/>
    </source>
</evidence>
<proteinExistence type="predicted"/>
<dbReference type="Gene3D" id="1.10.10.60">
    <property type="entry name" value="Homeodomain-like"/>
    <property type="match status" value="1"/>
</dbReference>
<sequence length="320" mass="38864">MNSENYDENENYTNSNMGNYNLENYNTDNYITNRNINNRNIISNNYITNNTDNYINNIENYSNTNGINKNENYINNIINNNKNFRDDPFLIKHRKRTTKKQLEILEKNFEICIRPDAKMRKKLGDQLNMTPRAVQIWFQNRRAKIKKLNGDNKSKKKKSKSKKSNKETTSYYSEQYTTNNQYDTYDTYNNNQYDTYDISAYDRQYSGIYGEYENINQEYSYDISKMPYEGTYYQSMYGINKGYDMNQYESSDYYQNERYKSEMYGSMTNPYYYTSTTYNYTDEAENGEDYYYKMQPNTGYYYCEEKNKEKREDYVDRREE</sequence>
<dbReference type="GO" id="GO:0030154">
    <property type="term" value="P:cell differentiation"/>
    <property type="evidence" value="ECO:0007669"/>
    <property type="project" value="TreeGrafter"/>
</dbReference>
<evidence type="ECO:0000256" key="2">
    <source>
        <dbReference type="ARBA" id="ARBA00023155"/>
    </source>
</evidence>
<keyword evidence="3 4" id="KW-0539">Nucleus</keyword>